<dbReference type="Proteomes" id="UP001149074">
    <property type="component" value="Unassembled WGS sequence"/>
</dbReference>
<evidence type="ECO:0000256" key="1">
    <source>
        <dbReference type="SAM" id="MobiDB-lite"/>
    </source>
</evidence>
<dbReference type="RefSeq" id="XP_056479104.1">
    <property type="nucleotide sequence ID" value="XM_056614063.1"/>
</dbReference>
<reference evidence="2" key="2">
    <citation type="journal article" date="2023" name="IMA Fungus">
        <title>Comparative genomic study of the Penicillium genus elucidates a diverse pangenome and 15 lateral gene transfer events.</title>
        <authorList>
            <person name="Petersen C."/>
            <person name="Sorensen T."/>
            <person name="Nielsen M.R."/>
            <person name="Sondergaard T.E."/>
            <person name="Sorensen J.L."/>
            <person name="Fitzpatrick D.A."/>
            <person name="Frisvad J.C."/>
            <person name="Nielsen K.L."/>
        </authorList>
    </citation>
    <scope>NUCLEOTIDE SEQUENCE</scope>
    <source>
        <strain evidence="2">IBT 30761</strain>
    </source>
</reference>
<dbReference type="Pfam" id="PF11951">
    <property type="entry name" value="Fungal_trans_2"/>
    <property type="match status" value="1"/>
</dbReference>
<dbReference type="AlphaFoldDB" id="A0A9W9G2S0"/>
<dbReference type="OrthoDB" id="2991872at2759"/>
<protein>
    <submittedName>
        <fullName evidence="2">Uncharacterized protein</fullName>
    </submittedName>
</protein>
<keyword evidence="3" id="KW-1185">Reference proteome</keyword>
<sequence length="445" mass="49970">MSKSSTADKDTPSPAESKALSRASSTSAVSTWPPPLGPADLYQPMEDTIIPLWFNAYLYLPQDPSVRSGFMEVLPGMYSNAPPGSHLHLSTLAVGFFTIAAWTGQGPLLRESERCFLRALPKVREALQSPKDADVDTMLVSILLLSTYEELAATKDSEHPVRTHLRGAIALINEKRSKPTITEQAPSQQISHAIEAQIIKNSRTLVNPMVPTPKIWPLPHARSPSPKVILSSVASQIVHLRQTWEFLQTQAFPKNETQIKNLLKKANEIDINLVSWSHWLPEHWRPIPATIIPPSVREAGMYRNRCDAYTDMWIALTWNTFRDCRILVQRIMLSCLRMKPSFDPDGTRDAAISMTLRKLADDVCASVPYFLGDQVESVRMKSGLVRYPWAETRPVTQTMSAPLMGPWHVLPFLKNLFFSGLGLPPEQVSWIGGQINRVLVIYFQR</sequence>
<accession>A0A9W9G2S0</accession>
<feature type="compositionally biased region" description="Basic and acidic residues" evidence="1">
    <location>
        <begin position="1"/>
        <end position="11"/>
    </location>
</feature>
<dbReference type="PANTHER" id="PTHR38791:SF5">
    <property type="entry name" value="TRANSCRIPTION FACTOR DBAG-RELATED"/>
    <property type="match status" value="1"/>
</dbReference>
<proteinExistence type="predicted"/>
<feature type="region of interest" description="Disordered" evidence="1">
    <location>
        <begin position="1"/>
        <end position="31"/>
    </location>
</feature>
<dbReference type="EMBL" id="JAPQKI010000002">
    <property type="protein sequence ID" value="KAJ5111034.1"/>
    <property type="molecule type" value="Genomic_DNA"/>
</dbReference>
<evidence type="ECO:0000313" key="3">
    <source>
        <dbReference type="Proteomes" id="UP001149074"/>
    </source>
</evidence>
<dbReference type="InterPro" id="IPR053175">
    <property type="entry name" value="DHMBA_Reg_Transcription_Factor"/>
</dbReference>
<dbReference type="GeneID" id="81353042"/>
<organism evidence="2 3">
    <name type="scientific">Penicillium argentinense</name>
    <dbReference type="NCBI Taxonomy" id="1131581"/>
    <lineage>
        <taxon>Eukaryota</taxon>
        <taxon>Fungi</taxon>
        <taxon>Dikarya</taxon>
        <taxon>Ascomycota</taxon>
        <taxon>Pezizomycotina</taxon>
        <taxon>Eurotiomycetes</taxon>
        <taxon>Eurotiomycetidae</taxon>
        <taxon>Eurotiales</taxon>
        <taxon>Aspergillaceae</taxon>
        <taxon>Penicillium</taxon>
    </lineage>
</organism>
<dbReference type="PANTHER" id="PTHR38791">
    <property type="entry name" value="ZN(II)2CYS6 TRANSCRIPTION FACTOR (EUROFUNG)-RELATED-RELATED"/>
    <property type="match status" value="1"/>
</dbReference>
<dbReference type="InterPro" id="IPR021858">
    <property type="entry name" value="Fun_TF"/>
</dbReference>
<reference evidence="2" key="1">
    <citation type="submission" date="2022-11" db="EMBL/GenBank/DDBJ databases">
        <authorList>
            <person name="Petersen C."/>
        </authorList>
    </citation>
    <scope>NUCLEOTIDE SEQUENCE</scope>
    <source>
        <strain evidence="2">IBT 30761</strain>
    </source>
</reference>
<name>A0A9W9G2S0_9EURO</name>
<evidence type="ECO:0000313" key="2">
    <source>
        <dbReference type="EMBL" id="KAJ5111034.1"/>
    </source>
</evidence>
<gene>
    <name evidence="2" type="ORF">N7532_001569</name>
</gene>
<comment type="caution">
    <text evidence="2">The sequence shown here is derived from an EMBL/GenBank/DDBJ whole genome shotgun (WGS) entry which is preliminary data.</text>
</comment>